<keyword evidence="2" id="KW-0472">Membrane</keyword>
<dbReference type="EMBL" id="BK016050">
    <property type="protein sequence ID" value="DAF91329.1"/>
    <property type="molecule type" value="Genomic_DNA"/>
</dbReference>
<proteinExistence type="predicted"/>
<keyword evidence="2" id="KW-0812">Transmembrane</keyword>
<accession>A0A8S5UA17</accession>
<name>A0A8S5UA17_9CAUD</name>
<reference evidence="3" key="1">
    <citation type="journal article" date="2021" name="Proc. Natl. Acad. Sci. U.S.A.">
        <title>A Catalog of Tens of Thousands of Viruses from Human Metagenomes Reveals Hidden Associations with Chronic Diseases.</title>
        <authorList>
            <person name="Tisza M.J."/>
            <person name="Buck C.B."/>
        </authorList>
    </citation>
    <scope>NUCLEOTIDE SEQUENCE</scope>
    <source>
        <strain evidence="3">CtNrE4</strain>
    </source>
</reference>
<feature type="compositionally biased region" description="Basic and acidic residues" evidence="1">
    <location>
        <begin position="94"/>
        <end position="106"/>
    </location>
</feature>
<evidence type="ECO:0000256" key="1">
    <source>
        <dbReference type="SAM" id="MobiDB-lite"/>
    </source>
</evidence>
<protein>
    <submittedName>
        <fullName evidence="3">Uncharacterized protein</fullName>
    </submittedName>
</protein>
<feature type="region of interest" description="Disordered" evidence="1">
    <location>
        <begin position="94"/>
        <end position="123"/>
    </location>
</feature>
<feature type="transmembrane region" description="Helical" evidence="2">
    <location>
        <begin position="28"/>
        <end position="49"/>
    </location>
</feature>
<sequence>MNEKFKLLIDRINRERKRTRNAKSSMRIVWFYGIGLALISALLVGGWVYQWMLTGHPDLPLLVSYFKEYTAASVVAAVTFLSIFNVDKNNDGRPDAAELQAKKPNDPPKVQFPPVPRKEASHD</sequence>
<organism evidence="3">
    <name type="scientific">Myoviridae sp. ctNrE4</name>
    <dbReference type="NCBI Taxonomy" id="2825092"/>
    <lineage>
        <taxon>Viruses</taxon>
        <taxon>Duplodnaviria</taxon>
        <taxon>Heunggongvirae</taxon>
        <taxon>Uroviricota</taxon>
        <taxon>Caudoviricetes</taxon>
    </lineage>
</organism>
<evidence type="ECO:0000313" key="3">
    <source>
        <dbReference type="EMBL" id="DAF91329.1"/>
    </source>
</evidence>
<keyword evidence="2" id="KW-1133">Transmembrane helix</keyword>
<feature type="transmembrane region" description="Helical" evidence="2">
    <location>
        <begin position="69"/>
        <end position="86"/>
    </location>
</feature>
<evidence type="ECO:0000256" key="2">
    <source>
        <dbReference type="SAM" id="Phobius"/>
    </source>
</evidence>